<dbReference type="AlphaFoldDB" id="A0A9P4M8K6"/>
<protein>
    <submittedName>
        <fullName evidence="2">Uncharacterized protein</fullName>
    </submittedName>
</protein>
<evidence type="ECO:0000256" key="1">
    <source>
        <dbReference type="SAM" id="MobiDB-lite"/>
    </source>
</evidence>
<name>A0A9P4M8K6_9PEZI</name>
<organism evidence="2 3">
    <name type="scientific">Rhizodiscina lignyota</name>
    <dbReference type="NCBI Taxonomy" id="1504668"/>
    <lineage>
        <taxon>Eukaryota</taxon>
        <taxon>Fungi</taxon>
        <taxon>Dikarya</taxon>
        <taxon>Ascomycota</taxon>
        <taxon>Pezizomycotina</taxon>
        <taxon>Dothideomycetes</taxon>
        <taxon>Pleosporomycetidae</taxon>
        <taxon>Aulographales</taxon>
        <taxon>Rhizodiscinaceae</taxon>
        <taxon>Rhizodiscina</taxon>
    </lineage>
</organism>
<feature type="region of interest" description="Disordered" evidence="1">
    <location>
        <begin position="74"/>
        <end position="126"/>
    </location>
</feature>
<sequence>MATKERRKKRTASRLIWTRAMHSKWMSKLKKIRAEKLKANQNNDLEASRGDGVIESKAKGVRLVRSMFDKLAIRSHSQPGHIKSESHSLSPRAPAQTEERGSIDVDNSSLPPRDIDRGGGYPQPNSLEIEEESMSHDEVKHGLTVELSMYVELKVDGKYSKSHHERVCIH</sequence>
<gene>
    <name evidence="2" type="ORF">NA57DRAFT_56113</name>
</gene>
<dbReference type="Proteomes" id="UP000799772">
    <property type="component" value="Unassembled WGS sequence"/>
</dbReference>
<accession>A0A9P4M8K6</accession>
<evidence type="ECO:0000313" key="3">
    <source>
        <dbReference type="Proteomes" id="UP000799772"/>
    </source>
</evidence>
<comment type="caution">
    <text evidence="2">The sequence shown here is derived from an EMBL/GenBank/DDBJ whole genome shotgun (WGS) entry which is preliminary data.</text>
</comment>
<evidence type="ECO:0000313" key="2">
    <source>
        <dbReference type="EMBL" id="KAF2098442.1"/>
    </source>
</evidence>
<keyword evidence="3" id="KW-1185">Reference proteome</keyword>
<dbReference type="EMBL" id="ML978126">
    <property type="protein sequence ID" value="KAF2098442.1"/>
    <property type="molecule type" value="Genomic_DNA"/>
</dbReference>
<reference evidence="2" key="1">
    <citation type="journal article" date="2020" name="Stud. Mycol.">
        <title>101 Dothideomycetes genomes: a test case for predicting lifestyles and emergence of pathogens.</title>
        <authorList>
            <person name="Haridas S."/>
            <person name="Albert R."/>
            <person name="Binder M."/>
            <person name="Bloem J."/>
            <person name="Labutti K."/>
            <person name="Salamov A."/>
            <person name="Andreopoulos B."/>
            <person name="Baker S."/>
            <person name="Barry K."/>
            <person name="Bills G."/>
            <person name="Bluhm B."/>
            <person name="Cannon C."/>
            <person name="Castanera R."/>
            <person name="Culley D."/>
            <person name="Daum C."/>
            <person name="Ezra D."/>
            <person name="Gonzalez J."/>
            <person name="Henrissat B."/>
            <person name="Kuo A."/>
            <person name="Liang C."/>
            <person name="Lipzen A."/>
            <person name="Lutzoni F."/>
            <person name="Magnuson J."/>
            <person name="Mondo S."/>
            <person name="Nolan M."/>
            <person name="Ohm R."/>
            <person name="Pangilinan J."/>
            <person name="Park H.-J."/>
            <person name="Ramirez L."/>
            <person name="Alfaro M."/>
            <person name="Sun H."/>
            <person name="Tritt A."/>
            <person name="Yoshinaga Y."/>
            <person name="Zwiers L.-H."/>
            <person name="Turgeon B."/>
            <person name="Goodwin S."/>
            <person name="Spatafora J."/>
            <person name="Crous P."/>
            <person name="Grigoriev I."/>
        </authorList>
    </citation>
    <scope>NUCLEOTIDE SEQUENCE</scope>
    <source>
        <strain evidence="2">CBS 133067</strain>
    </source>
</reference>
<proteinExistence type="predicted"/>